<dbReference type="EMBL" id="MU275916">
    <property type="protein sequence ID" value="KAI0046828.1"/>
    <property type="molecule type" value="Genomic_DNA"/>
</dbReference>
<accession>A0ACB8RRV4</accession>
<evidence type="ECO:0000313" key="1">
    <source>
        <dbReference type="EMBL" id="KAI0046828.1"/>
    </source>
</evidence>
<reference evidence="1" key="1">
    <citation type="submission" date="2021-02" db="EMBL/GenBank/DDBJ databases">
        <authorList>
            <consortium name="DOE Joint Genome Institute"/>
            <person name="Ahrendt S."/>
            <person name="Looney B.P."/>
            <person name="Miyauchi S."/>
            <person name="Morin E."/>
            <person name="Drula E."/>
            <person name="Courty P.E."/>
            <person name="Chicoki N."/>
            <person name="Fauchery L."/>
            <person name="Kohler A."/>
            <person name="Kuo A."/>
            <person name="Labutti K."/>
            <person name="Pangilinan J."/>
            <person name="Lipzen A."/>
            <person name="Riley R."/>
            <person name="Andreopoulos W."/>
            <person name="He G."/>
            <person name="Johnson J."/>
            <person name="Barry K.W."/>
            <person name="Grigoriev I.V."/>
            <person name="Nagy L."/>
            <person name="Hibbett D."/>
            <person name="Henrissat B."/>
            <person name="Matheny P.B."/>
            <person name="Labbe J."/>
            <person name="Martin F."/>
        </authorList>
    </citation>
    <scope>NUCLEOTIDE SEQUENCE</scope>
    <source>
        <strain evidence="1">FP105234-sp</strain>
    </source>
</reference>
<reference evidence="1" key="2">
    <citation type="journal article" date="2022" name="New Phytol.">
        <title>Evolutionary transition to the ectomycorrhizal habit in the genomes of a hyperdiverse lineage of mushroom-forming fungi.</title>
        <authorList>
            <person name="Looney B."/>
            <person name="Miyauchi S."/>
            <person name="Morin E."/>
            <person name="Drula E."/>
            <person name="Courty P.E."/>
            <person name="Kohler A."/>
            <person name="Kuo A."/>
            <person name="LaButti K."/>
            <person name="Pangilinan J."/>
            <person name="Lipzen A."/>
            <person name="Riley R."/>
            <person name="Andreopoulos W."/>
            <person name="He G."/>
            <person name="Johnson J."/>
            <person name="Nolan M."/>
            <person name="Tritt A."/>
            <person name="Barry K.W."/>
            <person name="Grigoriev I.V."/>
            <person name="Nagy L.G."/>
            <person name="Hibbett D."/>
            <person name="Henrissat B."/>
            <person name="Matheny P.B."/>
            <person name="Labbe J."/>
            <person name="Martin F.M."/>
        </authorList>
    </citation>
    <scope>NUCLEOTIDE SEQUENCE</scope>
    <source>
        <strain evidence="1">FP105234-sp</strain>
    </source>
</reference>
<comment type="caution">
    <text evidence="1">The sequence shown here is derived from an EMBL/GenBank/DDBJ whole genome shotgun (WGS) entry which is preliminary data.</text>
</comment>
<protein>
    <submittedName>
        <fullName evidence="1">Uncharacterized protein</fullName>
    </submittedName>
</protein>
<organism evidence="1 2">
    <name type="scientific">Auriscalpium vulgare</name>
    <dbReference type="NCBI Taxonomy" id="40419"/>
    <lineage>
        <taxon>Eukaryota</taxon>
        <taxon>Fungi</taxon>
        <taxon>Dikarya</taxon>
        <taxon>Basidiomycota</taxon>
        <taxon>Agaricomycotina</taxon>
        <taxon>Agaricomycetes</taxon>
        <taxon>Russulales</taxon>
        <taxon>Auriscalpiaceae</taxon>
        <taxon>Auriscalpium</taxon>
    </lineage>
</organism>
<keyword evidence="2" id="KW-1185">Reference proteome</keyword>
<evidence type="ECO:0000313" key="2">
    <source>
        <dbReference type="Proteomes" id="UP000814033"/>
    </source>
</evidence>
<gene>
    <name evidence="1" type="ORF">FA95DRAFT_1606559</name>
</gene>
<name>A0ACB8RRV4_9AGAM</name>
<dbReference type="Proteomes" id="UP000814033">
    <property type="component" value="Unassembled WGS sequence"/>
</dbReference>
<sequence length="368" mass="40253">MDKRKHPSHRTLGAVRAQIGRVARDKAKAAPTSITLTSRSKGTSAFACASDTTTVAGLLESHEELFAAVAFDNEALLGLLDDPVQSSSASSVVIPAQGQRKSKRSKRRAAKAIASYAYQHISSDARHLLCFINVGIDIAFVFHHASGYICVFESPLFNCFTPRSVHGPFEETLRQQAAQSQELEAKLTKVIDRSQEKITKLEGELSDVRDELENTMGSLATLSALHEDLVDDLHGQDGWLASPRRDTTELDIIKLRHLLDRAQEVLAAAAVDRKASRGAPTATRITVAMNLIPEARRTKQVQMLLGSAPAMEMLVERGPPIRRCGNDVAHPKNTDGDRFEGPIQRRHHAGERATLALIRDAVYLNSSS</sequence>
<proteinExistence type="predicted"/>